<evidence type="ECO:0000313" key="3">
    <source>
        <dbReference type="Proteomes" id="UP001595833"/>
    </source>
</evidence>
<sequence length="301" mass="32769">MVDVEWPRVEPGEWGAEDLFRDLEGLVRHRQRGVVSRHKPLALVWAVGQLVRGHDRLFGWAEFRGPVGEVLREFGHPGSHVTPQYPFWHLRSAPGLWETRGLAEEPTSADAGALAGFTERAAELLGDVAIRERALRVLREGHLGGVDHEALWRRVGLAPAPSDLDGMTVATYRKEQGELRDLLLGGATGAPCALCGRVLPAELLVAAHIKPRARCGPEERLDLGSVAMLACALGCDRLFELGHLAVDERGAVLASDDLPASHLPFVEGRVARGGERSAGYFAWHREHVFRGRRSSSVGGPG</sequence>
<accession>A0ABV9XT23</accession>
<organism evidence="2 3">
    <name type="scientific">Saccharothrix xinjiangensis</name>
    <dbReference type="NCBI Taxonomy" id="204798"/>
    <lineage>
        <taxon>Bacteria</taxon>
        <taxon>Bacillati</taxon>
        <taxon>Actinomycetota</taxon>
        <taxon>Actinomycetes</taxon>
        <taxon>Pseudonocardiales</taxon>
        <taxon>Pseudonocardiaceae</taxon>
        <taxon>Saccharothrix</taxon>
    </lineage>
</organism>
<dbReference type="EMBL" id="JBHSJB010000003">
    <property type="protein sequence ID" value="MFC5052360.1"/>
    <property type="molecule type" value="Genomic_DNA"/>
</dbReference>
<comment type="caution">
    <text evidence="2">The sequence shown here is derived from an EMBL/GenBank/DDBJ whole genome shotgun (WGS) entry which is preliminary data.</text>
</comment>
<evidence type="ECO:0000259" key="1">
    <source>
        <dbReference type="Pfam" id="PF26340"/>
    </source>
</evidence>
<protein>
    <recommendedName>
        <fullName evidence="1">ScoMcrA-like DNA sulfur-binding domain-containing protein</fullName>
    </recommendedName>
</protein>
<name>A0ABV9XT23_9PSEU</name>
<reference evidence="3" key="1">
    <citation type="journal article" date="2019" name="Int. J. Syst. Evol. Microbiol.">
        <title>The Global Catalogue of Microorganisms (GCM) 10K type strain sequencing project: providing services to taxonomists for standard genome sequencing and annotation.</title>
        <authorList>
            <consortium name="The Broad Institute Genomics Platform"/>
            <consortium name="The Broad Institute Genome Sequencing Center for Infectious Disease"/>
            <person name="Wu L."/>
            <person name="Ma J."/>
        </authorList>
    </citation>
    <scope>NUCLEOTIDE SEQUENCE [LARGE SCALE GENOMIC DNA]</scope>
    <source>
        <strain evidence="3">KCTC 12848</strain>
    </source>
</reference>
<keyword evidence="3" id="KW-1185">Reference proteome</keyword>
<dbReference type="InterPro" id="IPR058813">
    <property type="entry name" value="DNA-SBD_ScoMcrA"/>
</dbReference>
<dbReference type="Proteomes" id="UP001595833">
    <property type="component" value="Unassembled WGS sequence"/>
</dbReference>
<evidence type="ECO:0000313" key="2">
    <source>
        <dbReference type="EMBL" id="MFC5052360.1"/>
    </source>
</evidence>
<feature type="domain" description="ScoMcrA-like DNA sulfur-binding" evidence="1">
    <location>
        <begin position="17"/>
        <end position="158"/>
    </location>
</feature>
<gene>
    <name evidence="2" type="ORF">ACFPFM_01185</name>
</gene>
<dbReference type="RefSeq" id="WP_344034859.1">
    <property type="nucleotide sequence ID" value="NZ_BAAAKE010000002.1"/>
</dbReference>
<dbReference type="Pfam" id="PF26340">
    <property type="entry name" value="DNA-SBD_ScoMcrA"/>
    <property type="match status" value="1"/>
</dbReference>
<proteinExistence type="predicted"/>